<dbReference type="RefSeq" id="XP_064709616.1">
    <property type="nucleotide sequence ID" value="XM_064853217.1"/>
</dbReference>
<dbReference type="SUPFAM" id="SSF51735">
    <property type="entry name" value="NAD(P)-binding Rossmann-fold domains"/>
    <property type="match status" value="1"/>
</dbReference>
<accession>A0AAV9NJ42</accession>
<feature type="domain" description="Gfo/Idh/MocA-like oxidoreductase N-terminal" evidence="1">
    <location>
        <begin position="7"/>
        <end position="130"/>
    </location>
</feature>
<dbReference type="Proteomes" id="UP001358417">
    <property type="component" value="Unassembled WGS sequence"/>
</dbReference>
<dbReference type="Gene3D" id="3.40.50.720">
    <property type="entry name" value="NAD(P)-binding Rossmann-like Domain"/>
    <property type="match status" value="1"/>
</dbReference>
<keyword evidence="3" id="KW-1185">Reference proteome</keyword>
<evidence type="ECO:0000259" key="1">
    <source>
        <dbReference type="Pfam" id="PF01408"/>
    </source>
</evidence>
<evidence type="ECO:0000313" key="3">
    <source>
        <dbReference type="Proteomes" id="UP001358417"/>
    </source>
</evidence>
<gene>
    <name evidence="2" type="ORF">LTR84_009678</name>
</gene>
<dbReference type="EMBL" id="JAVRRD010000004">
    <property type="protein sequence ID" value="KAK5059795.1"/>
    <property type="molecule type" value="Genomic_DNA"/>
</dbReference>
<protein>
    <recommendedName>
        <fullName evidence="1">Gfo/Idh/MocA-like oxidoreductase N-terminal domain-containing protein</fullName>
    </recommendedName>
</protein>
<sequence length="385" mass="42663">MSSNQIVKVGIIGCGLVTQVVHIPTLGFLSDYFNITFLCDVSPAALEHSAKKVINHVPQTTQDASELCASPNVDVVLLANPDEYHAVHAIEALKHDKHVLIEKPMALCERDADAIIAAEGNSKGKVMIGYMRRYAPAFEDLVNEVGGMEKITYARVRDIIGPNSHFVSQSAMFPKAFIDFSTEAVDDLKSKQDDIINQALAVECGIPVTPEATKAWRFLGGLGSHDLSAMREALGMPQKVVGASLGPIWKYDAPRWLSALKLITFTSVIFEYPGFSVTYETGIDDIPRFDAHVEVYSKQKSVRVCYDTPFVKGLPINLLIRENLDGTYRESIVRKTYEDPYTVEFKKLYDMVVNRKAVKTTAKDAKEDLKIFQMIMKAGVRPGGQ</sequence>
<proteinExistence type="predicted"/>
<dbReference type="InterPro" id="IPR036291">
    <property type="entry name" value="NAD(P)-bd_dom_sf"/>
</dbReference>
<dbReference type="Gene3D" id="3.30.360.10">
    <property type="entry name" value="Dihydrodipicolinate Reductase, domain 2"/>
    <property type="match status" value="1"/>
</dbReference>
<comment type="caution">
    <text evidence="2">The sequence shown here is derived from an EMBL/GenBank/DDBJ whole genome shotgun (WGS) entry which is preliminary data.</text>
</comment>
<dbReference type="InterPro" id="IPR000683">
    <property type="entry name" value="Gfo/Idh/MocA-like_OxRdtase_N"/>
</dbReference>
<evidence type="ECO:0000313" key="2">
    <source>
        <dbReference type="EMBL" id="KAK5059795.1"/>
    </source>
</evidence>
<dbReference type="GO" id="GO:0005737">
    <property type="term" value="C:cytoplasm"/>
    <property type="evidence" value="ECO:0007669"/>
    <property type="project" value="TreeGrafter"/>
</dbReference>
<dbReference type="GeneID" id="89977836"/>
<dbReference type="AlphaFoldDB" id="A0AAV9NJ42"/>
<organism evidence="2 3">
    <name type="scientific">Exophiala bonariae</name>
    <dbReference type="NCBI Taxonomy" id="1690606"/>
    <lineage>
        <taxon>Eukaryota</taxon>
        <taxon>Fungi</taxon>
        <taxon>Dikarya</taxon>
        <taxon>Ascomycota</taxon>
        <taxon>Pezizomycotina</taxon>
        <taxon>Eurotiomycetes</taxon>
        <taxon>Chaetothyriomycetidae</taxon>
        <taxon>Chaetothyriales</taxon>
        <taxon>Herpotrichiellaceae</taxon>
        <taxon>Exophiala</taxon>
    </lineage>
</organism>
<dbReference type="GO" id="GO:0016491">
    <property type="term" value="F:oxidoreductase activity"/>
    <property type="evidence" value="ECO:0007669"/>
    <property type="project" value="TreeGrafter"/>
</dbReference>
<dbReference type="PANTHER" id="PTHR42840:SF7">
    <property type="entry name" value="BINDING ROSSMANN FOLD OXIDOREDUCTASE, PUTATIVE (AFU_ORTHOLOGUE AFUA_4G10190)-RELATED"/>
    <property type="match status" value="1"/>
</dbReference>
<reference evidence="2 3" key="1">
    <citation type="submission" date="2023-08" db="EMBL/GenBank/DDBJ databases">
        <title>Black Yeasts Isolated from many extreme environments.</title>
        <authorList>
            <person name="Coleine C."/>
            <person name="Stajich J.E."/>
            <person name="Selbmann L."/>
        </authorList>
    </citation>
    <scope>NUCLEOTIDE SEQUENCE [LARGE SCALE GENOMIC DNA]</scope>
    <source>
        <strain evidence="2 3">CCFEE 5792</strain>
    </source>
</reference>
<dbReference type="GO" id="GO:0006740">
    <property type="term" value="P:NADPH regeneration"/>
    <property type="evidence" value="ECO:0007669"/>
    <property type="project" value="TreeGrafter"/>
</dbReference>
<name>A0AAV9NJ42_9EURO</name>
<dbReference type="PANTHER" id="PTHR42840">
    <property type="entry name" value="NAD(P)-BINDING ROSSMANN-FOLD SUPERFAMILY PROTEIN-RELATED"/>
    <property type="match status" value="1"/>
</dbReference>
<dbReference type="GO" id="GO:0000166">
    <property type="term" value="F:nucleotide binding"/>
    <property type="evidence" value="ECO:0007669"/>
    <property type="project" value="InterPro"/>
</dbReference>
<dbReference type="Pfam" id="PF01408">
    <property type="entry name" value="GFO_IDH_MocA"/>
    <property type="match status" value="1"/>
</dbReference>